<comment type="similarity">
    <text evidence="1">Belongs to the opioid growth factor receptor family.</text>
</comment>
<evidence type="ECO:0000256" key="2">
    <source>
        <dbReference type="SAM" id="MobiDB-lite"/>
    </source>
</evidence>
<dbReference type="PANTHER" id="PTHR14015">
    <property type="entry name" value="OPIOID GROWTH FACTOR RECEPTOR OGFR ZETA-TYPE OPIOID RECEPTOR"/>
    <property type="match status" value="1"/>
</dbReference>
<dbReference type="InParanoid" id="A0A6P9DP14"/>
<accession>A0A6P9DP14</accession>
<dbReference type="OrthoDB" id="9030204at2759"/>
<feature type="compositionally biased region" description="Basic and acidic residues" evidence="2">
    <location>
        <begin position="371"/>
        <end position="386"/>
    </location>
</feature>
<dbReference type="OMA" id="DFVWGPH"/>
<proteinExistence type="inferred from homology"/>
<dbReference type="KEGG" id="pgut:117679419"/>
<feature type="domain" description="Opioid growth factor receptor (OGFr) conserved" evidence="3">
    <location>
        <begin position="148"/>
        <end position="353"/>
    </location>
</feature>
<dbReference type="PANTHER" id="PTHR14015:SF1">
    <property type="entry name" value="OPIOID GROWTH FACTOR RECEPTOR"/>
    <property type="match status" value="1"/>
</dbReference>
<gene>
    <name evidence="5" type="primary">OGFR</name>
</gene>
<dbReference type="GO" id="GO:0140625">
    <property type="term" value="F:opioid growth factor receptor activity"/>
    <property type="evidence" value="ECO:0007669"/>
    <property type="project" value="InterPro"/>
</dbReference>
<feature type="compositionally biased region" description="Acidic residues" evidence="2">
    <location>
        <begin position="47"/>
        <end position="57"/>
    </location>
</feature>
<dbReference type="Pfam" id="PF04664">
    <property type="entry name" value="OGFr_N"/>
    <property type="match status" value="1"/>
</dbReference>
<keyword evidence="5" id="KW-0675">Receptor</keyword>
<dbReference type="InterPro" id="IPR006757">
    <property type="entry name" value="OGF_rcpt"/>
</dbReference>
<evidence type="ECO:0000259" key="3">
    <source>
        <dbReference type="Pfam" id="PF04664"/>
    </source>
</evidence>
<name>A0A6P9DP14_PANGU</name>
<organism evidence="4 5">
    <name type="scientific">Pantherophis guttatus</name>
    <name type="common">Corn snake</name>
    <name type="synonym">Elaphe guttata</name>
    <dbReference type="NCBI Taxonomy" id="94885"/>
    <lineage>
        <taxon>Eukaryota</taxon>
        <taxon>Metazoa</taxon>
        <taxon>Chordata</taxon>
        <taxon>Craniata</taxon>
        <taxon>Vertebrata</taxon>
        <taxon>Euteleostomi</taxon>
        <taxon>Lepidosauria</taxon>
        <taxon>Squamata</taxon>
        <taxon>Bifurcata</taxon>
        <taxon>Unidentata</taxon>
        <taxon>Episquamata</taxon>
        <taxon>Toxicofera</taxon>
        <taxon>Serpentes</taxon>
        <taxon>Colubroidea</taxon>
        <taxon>Colubridae</taxon>
        <taxon>Colubrinae</taxon>
        <taxon>Pantherophis</taxon>
    </lineage>
</organism>
<dbReference type="AlphaFoldDB" id="A0A6P9DP14"/>
<feature type="region of interest" description="Disordered" evidence="2">
    <location>
        <begin position="363"/>
        <end position="420"/>
    </location>
</feature>
<feature type="region of interest" description="Disordered" evidence="2">
    <location>
        <begin position="622"/>
        <end position="644"/>
    </location>
</feature>
<feature type="region of interest" description="Disordered" evidence="2">
    <location>
        <begin position="1"/>
        <end position="86"/>
    </location>
</feature>
<dbReference type="GeneID" id="117679419"/>
<sequence length="764" mass="87424">MAAWMGSGKEEKEEQAGEGEEEEEEEEEEGEEEEEDGAGGLWVYDSTWEEEEEEEEEGGKREKKKKKKTRETASQAANLEEAKAREKHSWWASGSPKWASNNQEWRRLDLSTGGVKKWKSINRRNWDAARDMQKYRRHYPGLEETEVSEEDMWNLSFYKNEISFLPRGLYIEDLLETWQDNYSVLEENHSYIQWLFPLREQGMNFHAKRLTCQEIEAFKKSKEVMERFVRAYKLMLKFYGINLIDEETGELSKAENWCERFGNLNRYSHNNLRITRILKCLGEMGYENYQVQLVKFFLSETLVHQVLPRVLRSVLDYFMFTIRNKPKRRELVYFAWQHFKPKHEFVWGPHKKLRRFKPRSLKLLSNPEEQEQTKEEEGEVVEKDGVESPQNNLQRLTEKPGPEEARETLEKEKRGLSEESCVDHHDLDTTIQHNHTEQPVSSICVQLNLSDSNSVQDQGIGKRTNSVEDGDLLQDGEVVEPQMEPADECKTSKNANQTQLALVTLAKAEKEDSKGVQVPSNCPLERQDDADECTGEAEGENLKESKKRKLELSRLSGEIPGASKSPNDIERISHNLGEVVITKEEVSILVPEGSNEDFPDGKEIESLDTVIKKRKVDIVPKGGSSEVDCEVIPSEDQGASCSTHNVKEKDLVCQEETKMAADPTVDTLTGHKAGGVDVLVDSNKNDLPGDGCPLEKVNEQEATAPTESEVPCLSEPTTAHERGVRNNAEWKEQDLEETSDGSLERNEISKIKEHENSTAGPEEE</sequence>
<evidence type="ECO:0000256" key="1">
    <source>
        <dbReference type="ARBA" id="ARBA00010365"/>
    </source>
</evidence>
<dbReference type="InterPro" id="IPR039574">
    <property type="entry name" value="OGFr"/>
</dbReference>
<keyword evidence="4" id="KW-1185">Reference proteome</keyword>
<protein>
    <submittedName>
        <fullName evidence="5">Opioid growth factor receptor isoform X1</fullName>
    </submittedName>
</protein>
<dbReference type="Proteomes" id="UP001652622">
    <property type="component" value="Unplaced"/>
</dbReference>
<dbReference type="RefSeq" id="XP_034297218.1">
    <property type="nucleotide sequence ID" value="XM_034441327.2"/>
</dbReference>
<evidence type="ECO:0000313" key="5">
    <source>
        <dbReference type="RefSeq" id="XP_034297218.1"/>
    </source>
</evidence>
<feature type="region of interest" description="Disordered" evidence="2">
    <location>
        <begin position="508"/>
        <end position="549"/>
    </location>
</feature>
<reference evidence="5" key="1">
    <citation type="submission" date="2025-08" db="UniProtKB">
        <authorList>
            <consortium name="RefSeq"/>
        </authorList>
    </citation>
    <scope>IDENTIFICATION</scope>
    <source>
        <tissue evidence="5">Blood</tissue>
    </source>
</reference>
<dbReference type="CTD" id="11054"/>
<feature type="region of interest" description="Disordered" evidence="2">
    <location>
        <begin position="679"/>
        <end position="764"/>
    </location>
</feature>
<feature type="compositionally biased region" description="Acidic residues" evidence="2">
    <location>
        <begin position="16"/>
        <end position="37"/>
    </location>
</feature>
<feature type="compositionally biased region" description="Acidic residues" evidence="2">
    <location>
        <begin position="528"/>
        <end position="539"/>
    </location>
</feature>
<feature type="compositionally biased region" description="Basic and acidic residues" evidence="2">
    <location>
        <begin position="396"/>
        <end position="420"/>
    </location>
</feature>
<evidence type="ECO:0000313" key="4">
    <source>
        <dbReference type="Proteomes" id="UP001652622"/>
    </source>
</evidence>
<feature type="compositionally biased region" description="Basic and acidic residues" evidence="2">
    <location>
        <begin position="742"/>
        <end position="756"/>
    </location>
</feature>
<dbReference type="GO" id="GO:0016020">
    <property type="term" value="C:membrane"/>
    <property type="evidence" value="ECO:0007669"/>
    <property type="project" value="InterPro"/>
</dbReference>
<feature type="compositionally biased region" description="Basic and acidic residues" evidence="2">
    <location>
        <begin position="718"/>
        <end position="733"/>
    </location>
</feature>